<feature type="coiled-coil region" evidence="1">
    <location>
        <begin position="257"/>
        <end position="311"/>
    </location>
</feature>
<sequence>MSSQNRKLITLTGNMSKENGPRKLINIVENNSSQSFDKEVHGLLNKGLKFALPSSEGVLDEIVASVENKENYYEKVDHLINNGPYKRLARNPLPKMTNEVRNVIKSCNTLITPALKNRLHVSNPIVPRLYGLPKIHKPGKSVRPIVSAIGSPTYLLWLTKEFENLPIVQSSFSPSHYPGSGYQQSAYPQYQQTYSTNYGYQNYGTPYPSQTTQPAPPGDTFSSENWGTPTVTNYGGTQKDAVAQEMFQQKAQLIKQREDYVKKVSVLRHELEQLRLQKQELIGDGTPDRDLANILRENDKLQEEIQGEKDVQKTPPLLQKYRDDLNSDAKPNKSKSPEGSTTPPERYCYVHYDTGLHWCRLCDEFPETAKDFLLHLQDKKHREMAKENDVDNTPWHKLPAEPVLPSDESAPKKRIPIKGLQFFISAPSWYCKLCDTWIGDLHCASHHLKSQMHFQNYENFVVQNSHWEMEWLKDREKAMTRNGLQESSDSDAAKKRKKHKNKRSSTDVFSIKNKKKKKRSKKHRKQSSDSSSSSSSSETSSEEDEKSADRSRSIRVAMRNMKQRNIRKMRRRGKRRKRRKKEKTREPDDPLINQWMTVSQPQEKDKRLLEDLKERMKQKQELEKSRQLEMEQRKRKKEKEEREMMAKKERDAKEAAEIAERERKRKEQEEYERIRDRGAESEVMMTMTVLEETTNLKGIEEVGVGHIGLKKNPEVGAEVWTVNKWRWFQPGNLARAFIPKPDVVCFPKLSTIPPITIPPPPAVSLQPTAPDPPKISEAVTPKAPPPPKIVKNKQPSMEMPPPINLSDDEMLYANPGEGVEPSMMIQYYQDYNNSTMYPTNCYEYEQPPPAPQSSSNPIRCRCSPLLSHPTMTWPF</sequence>
<name>A0ABQ9J148_9CUCU</name>
<feature type="region of interest" description="Disordered" evidence="2">
    <location>
        <begin position="386"/>
        <end position="409"/>
    </location>
</feature>
<feature type="region of interest" description="Disordered" evidence="2">
    <location>
        <begin position="761"/>
        <end position="797"/>
    </location>
</feature>
<evidence type="ECO:0000313" key="5">
    <source>
        <dbReference type="Proteomes" id="UP001162164"/>
    </source>
</evidence>
<feature type="compositionally biased region" description="Basic residues" evidence="2">
    <location>
        <begin position="494"/>
        <end position="503"/>
    </location>
</feature>
<comment type="caution">
    <text evidence="4">The sequence shown here is derived from an EMBL/GenBank/DDBJ whole genome shotgun (WGS) entry which is preliminary data.</text>
</comment>
<gene>
    <name evidence="4" type="ORF">NQ317_019117</name>
</gene>
<evidence type="ECO:0000259" key="3">
    <source>
        <dbReference type="SMART" id="SM00451"/>
    </source>
</evidence>
<organism evidence="4 5">
    <name type="scientific">Molorchus minor</name>
    <dbReference type="NCBI Taxonomy" id="1323400"/>
    <lineage>
        <taxon>Eukaryota</taxon>
        <taxon>Metazoa</taxon>
        <taxon>Ecdysozoa</taxon>
        <taxon>Arthropoda</taxon>
        <taxon>Hexapoda</taxon>
        <taxon>Insecta</taxon>
        <taxon>Pterygota</taxon>
        <taxon>Neoptera</taxon>
        <taxon>Endopterygota</taxon>
        <taxon>Coleoptera</taxon>
        <taxon>Polyphaga</taxon>
        <taxon>Cucujiformia</taxon>
        <taxon>Chrysomeloidea</taxon>
        <taxon>Cerambycidae</taxon>
        <taxon>Lamiinae</taxon>
        <taxon>Monochamini</taxon>
        <taxon>Molorchus</taxon>
    </lineage>
</organism>
<dbReference type="PANTHER" id="PTHR15577:SF2">
    <property type="entry name" value="ZINC FINGER PROTEIN 318"/>
    <property type="match status" value="1"/>
</dbReference>
<reference evidence="4" key="1">
    <citation type="journal article" date="2023" name="Insect Mol. Biol.">
        <title>Genome sequencing provides insights into the evolution of gene families encoding plant cell wall-degrading enzymes in longhorned beetles.</title>
        <authorList>
            <person name="Shin N.R."/>
            <person name="Okamura Y."/>
            <person name="Kirsch R."/>
            <person name="Pauchet Y."/>
        </authorList>
    </citation>
    <scope>NUCLEOTIDE SEQUENCE</scope>
    <source>
        <strain evidence="4">MMC_N1</strain>
    </source>
</reference>
<protein>
    <recommendedName>
        <fullName evidence="3">U1-type domain-containing protein</fullName>
    </recommendedName>
</protein>
<feature type="region of interest" description="Disordered" evidence="2">
    <location>
        <begin position="480"/>
        <end position="604"/>
    </location>
</feature>
<feature type="region of interest" description="Disordered" evidence="2">
    <location>
        <begin position="322"/>
        <end position="344"/>
    </location>
</feature>
<proteinExistence type="predicted"/>
<feature type="domain" description="U1-type" evidence="3">
    <location>
        <begin position="426"/>
        <end position="460"/>
    </location>
</feature>
<dbReference type="InterPro" id="IPR003604">
    <property type="entry name" value="Matrin/U1-like-C_Znf_C2H2"/>
</dbReference>
<evidence type="ECO:0000256" key="1">
    <source>
        <dbReference type="SAM" id="Coils"/>
    </source>
</evidence>
<feature type="compositionally biased region" description="Basic residues" evidence="2">
    <location>
        <begin position="512"/>
        <end position="525"/>
    </location>
</feature>
<dbReference type="EMBL" id="JAPWTJ010001562">
    <property type="protein sequence ID" value="KAJ8970845.1"/>
    <property type="molecule type" value="Genomic_DNA"/>
</dbReference>
<accession>A0ABQ9J148</accession>
<feature type="compositionally biased region" description="Basic and acidic residues" evidence="2">
    <location>
        <begin position="322"/>
        <end position="331"/>
    </location>
</feature>
<dbReference type="Proteomes" id="UP001162164">
    <property type="component" value="Unassembled WGS sequence"/>
</dbReference>
<dbReference type="InterPro" id="IPR055309">
    <property type="entry name" value="Znf318-like"/>
</dbReference>
<feature type="compositionally biased region" description="Low complexity" evidence="2">
    <location>
        <begin position="528"/>
        <end position="539"/>
    </location>
</feature>
<dbReference type="SMART" id="SM00451">
    <property type="entry name" value="ZnF_U1"/>
    <property type="match status" value="2"/>
</dbReference>
<evidence type="ECO:0000256" key="2">
    <source>
        <dbReference type="SAM" id="MobiDB-lite"/>
    </source>
</evidence>
<keyword evidence="1" id="KW-0175">Coiled coil</keyword>
<feature type="compositionally biased region" description="Basic residues" evidence="2">
    <location>
        <begin position="561"/>
        <end position="582"/>
    </location>
</feature>
<evidence type="ECO:0000313" key="4">
    <source>
        <dbReference type="EMBL" id="KAJ8970845.1"/>
    </source>
</evidence>
<keyword evidence="5" id="KW-1185">Reference proteome</keyword>
<feature type="domain" description="U1-type" evidence="3">
    <location>
        <begin position="354"/>
        <end position="388"/>
    </location>
</feature>
<dbReference type="PANTHER" id="PTHR15577">
    <property type="entry name" value="ZINC FINGER CONTAINING PROTEIN"/>
    <property type="match status" value="1"/>
</dbReference>
<feature type="region of interest" description="Disordered" evidence="2">
    <location>
        <begin position="616"/>
        <end position="664"/>
    </location>
</feature>